<dbReference type="Pfam" id="PF23951">
    <property type="entry name" value="DUF7282"/>
    <property type="match status" value="2"/>
</dbReference>
<keyword evidence="2" id="KW-0472">Membrane</keyword>
<dbReference type="STRING" id="1227455.C449_13237"/>
<keyword evidence="2" id="KW-0812">Transmembrane</keyword>
<evidence type="ECO:0000259" key="3">
    <source>
        <dbReference type="Pfam" id="PF23951"/>
    </source>
</evidence>
<comment type="caution">
    <text evidence="4">The sequence shown here is derived from an EMBL/GenBank/DDBJ whole genome shotgun (WGS) entry which is preliminary data.</text>
</comment>
<feature type="transmembrane region" description="Helical" evidence="2">
    <location>
        <begin position="347"/>
        <end position="365"/>
    </location>
</feature>
<dbReference type="Proteomes" id="UP000011669">
    <property type="component" value="Unassembled WGS sequence"/>
</dbReference>
<feature type="compositionally biased region" description="Low complexity" evidence="1">
    <location>
        <begin position="14"/>
        <end position="37"/>
    </location>
</feature>
<feature type="region of interest" description="Disordered" evidence="1">
    <location>
        <begin position="301"/>
        <end position="322"/>
    </location>
</feature>
<dbReference type="InterPro" id="IPR055706">
    <property type="entry name" value="Slg1/2_DUF7282"/>
</dbReference>
<proteinExistence type="predicted"/>
<dbReference type="AlphaFoldDB" id="M0MCQ0"/>
<evidence type="ECO:0000256" key="2">
    <source>
        <dbReference type="SAM" id="Phobius"/>
    </source>
</evidence>
<dbReference type="EMBL" id="AOMD01000029">
    <property type="protein sequence ID" value="EMA43527.1"/>
    <property type="molecule type" value="Genomic_DNA"/>
</dbReference>
<sequence>MGPLAVAGVQAQETTANTTTTEGNATAANTTESTNGSVSVTMQRQTVATGANVTVRSATLPEGGYVVLHGYALTLAGQREESAIAVSEYLEPGSYQNLTIPVDNGVPGVYSNQSRLNGSQNISAVAYRESNGNQRFEQFTTGNDSVYEPQQVALSTGYVLVERTQNAAIPSAALRFTDQTSNGTTVTVASTKLPDGGFVAIHDSSYLPPENDTFGSIIGVGRYVEPNESAKQVTIELYDVPGRSLNRSRLGDNSTLVAVPYRDTNGNQQYDYYQSDGLRDSAYINRSGESPEVIVDRASIGVNGSGQGETTPQNTTNPSGGQPIEIGVVDPNQGIFGTISSLLNGPVFDFFIGAAFILFVGFIAYQVKS</sequence>
<evidence type="ECO:0000256" key="1">
    <source>
        <dbReference type="SAM" id="MobiDB-lite"/>
    </source>
</evidence>
<name>M0MCQ0_9EURY</name>
<dbReference type="PATRIC" id="fig|1227455.4.peg.2704"/>
<organism evidence="4 5">
    <name type="scientific">Halococcus saccharolyticus DSM 5350</name>
    <dbReference type="NCBI Taxonomy" id="1227455"/>
    <lineage>
        <taxon>Archaea</taxon>
        <taxon>Methanobacteriati</taxon>
        <taxon>Methanobacteriota</taxon>
        <taxon>Stenosarchaea group</taxon>
        <taxon>Halobacteria</taxon>
        <taxon>Halobacteriales</taxon>
        <taxon>Halococcaceae</taxon>
        <taxon>Halococcus</taxon>
    </lineage>
</organism>
<feature type="domain" description="DUF7282" evidence="3">
    <location>
        <begin position="172"/>
        <end position="289"/>
    </location>
</feature>
<feature type="domain" description="DUF7282" evidence="3">
    <location>
        <begin position="39"/>
        <end position="148"/>
    </location>
</feature>
<feature type="compositionally biased region" description="Polar residues" evidence="1">
    <location>
        <begin position="308"/>
        <end position="320"/>
    </location>
</feature>
<keyword evidence="5" id="KW-1185">Reference proteome</keyword>
<evidence type="ECO:0000313" key="5">
    <source>
        <dbReference type="Proteomes" id="UP000011669"/>
    </source>
</evidence>
<gene>
    <name evidence="4" type="ORF">C449_13237</name>
</gene>
<keyword evidence="2" id="KW-1133">Transmembrane helix</keyword>
<accession>M0MCQ0</accession>
<dbReference type="InParanoid" id="M0MCQ0"/>
<evidence type="ECO:0000313" key="4">
    <source>
        <dbReference type="EMBL" id="EMA43527.1"/>
    </source>
</evidence>
<dbReference type="OrthoDB" id="214947at2157"/>
<dbReference type="RefSeq" id="WP_006078505.1">
    <property type="nucleotide sequence ID" value="NZ_AOMD01000029.1"/>
</dbReference>
<feature type="region of interest" description="Disordered" evidence="1">
    <location>
        <begin position="1"/>
        <end position="38"/>
    </location>
</feature>
<protein>
    <recommendedName>
        <fullName evidence="3">DUF7282 domain-containing protein</fullName>
    </recommendedName>
</protein>
<reference evidence="4 5" key="1">
    <citation type="journal article" date="2014" name="PLoS Genet.">
        <title>Phylogenetically driven sequencing of extremely halophilic archaea reveals strategies for static and dynamic osmo-response.</title>
        <authorList>
            <person name="Becker E.A."/>
            <person name="Seitzer P.M."/>
            <person name="Tritt A."/>
            <person name="Larsen D."/>
            <person name="Krusor M."/>
            <person name="Yao A.I."/>
            <person name="Wu D."/>
            <person name="Madern D."/>
            <person name="Eisen J.A."/>
            <person name="Darling A.E."/>
            <person name="Facciotti M.T."/>
        </authorList>
    </citation>
    <scope>NUCLEOTIDE SEQUENCE [LARGE SCALE GENOMIC DNA]</scope>
    <source>
        <strain evidence="4 5">DSM 5350</strain>
    </source>
</reference>